<feature type="compositionally biased region" description="Polar residues" evidence="1">
    <location>
        <begin position="469"/>
        <end position="480"/>
    </location>
</feature>
<proteinExistence type="predicted"/>
<evidence type="ECO:0000313" key="3">
    <source>
        <dbReference type="Proteomes" id="UP000250266"/>
    </source>
</evidence>
<dbReference type="InterPro" id="IPR019775">
    <property type="entry name" value="WD40_repeat_CS"/>
</dbReference>
<evidence type="ECO:0008006" key="4">
    <source>
        <dbReference type="Google" id="ProtNLM"/>
    </source>
</evidence>
<feature type="region of interest" description="Disordered" evidence="1">
    <location>
        <begin position="454"/>
        <end position="500"/>
    </location>
</feature>
<feature type="compositionally biased region" description="Acidic residues" evidence="1">
    <location>
        <begin position="230"/>
        <end position="245"/>
    </location>
</feature>
<dbReference type="OrthoDB" id="5323870at2759"/>
<gene>
    <name evidence="2" type="ORF">K432DRAFT_306547</name>
</gene>
<dbReference type="Gene3D" id="2.130.10.10">
    <property type="entry name" value="YVTN repeat-like/Quinoprotein amine dehydrogenase"/>
    <property type="match status" value="1"/>
</dbReference>
<evidence type="ECO:0000256" key="1">
    <source>
        <dbReference type="SAM" id="MobiDB-lite"/>
    </source>
</evidence>
<evidence type="ECO:0000313" key="2">
    <source>
        <dbReference type="EMBL" id="OCK76344.1"/>
    </source>
</evidence>
<dbReference type="InterPro" id="IPR015943">
    <property type="entry name" value="WD40/YVTN_repeat-like_dom_sf"/>
</dbReference>
<accession>A0A8E2E304</accession>
<dbReference type="InterPro" id="IPR036322">
    <property type="entry name" value="WD40_repeat_dom_sf"/>
</dbReference>
<protein>
    <recommendedName>
        <fullName evidence="4">Nucleoporin NUP37</fullName>
    </recommendedName>
</protein>
<name>A0A8E2E304_9PEZI</name>
<dbReference type="AlphaFoldDB" id="A0A8E2E304"/>
<dbReference type="EMBL" id="KV745219">
    <property type="protein sequence ID" value="OCK76344.1"/>
    <property type="molecule type" value="Genomic_DNA"/>
</dbReference>
<organism evidence="2 3">
    <name type="scientific">Lepidopterella palustris CBS 459.81</name>
    <dbReference type="NCBI Taxonomy" id="1314670"/>
    <lineage>
        <taxon>Eukaryota</taxon>
        <taxon>Fungi</taxon>
        <taxon>Dikarya</taxon>
        <taxon>Ascomycota</taxon>
        <taxon>Pezizomycotina</taxon>
        <taxon>Dothideomycetes</taxon>
        <taxon>Pleosporomycetidae</taxon>
        <taxon>Mytilinidiales</taxon>
        <taxon>Argynnaceae</taxon>
        <taxon>Lepidopterella</taxon>
    </lineage>
</organism>
<reference evidence="2 3" key="1">
    <citation type="journal article" date="2016" name="Nat. Commun.">
        <title>Ectomycorrhizal ecology is imprinted in the genome of the dominant symbiotic fungus Cenococcum geophilum.</title>
        <authorList>
            <consortium name="DOE Joint Genome Institute"/>
            <person name="Peter M."/>
            <person name="Kohler A."/>
            <person name="Ohm R.A."/>
            <person name="Kuo A."/>
            <person name="Krutzmann J."/>
            <person name="Morin E."/>
            <person name="Arend M."/>
            <person name="Barry K.W."/>
            <person name="Binder M."/>
            <person name="Choi C."/>
            <person name="Clum A."/>
            <person name="Copeland A."/>
            <person name="Grisel N."/>
            <person name="Haridas S."/>
            <person name="Kipfer T."/>
            <person name="LaButti K."/>
            <person name="Lindquist E."/>
            <person name="Lipzen A."/>
            <person name="Maire R."/>
            <person name="Meier B."/>
            <person name="Mihaltcheva S."/>
            <person name="Molinier V."/>
            <person name="Murat C."/>
            <person name="Poggeler S."/>
            <person name="Quandt C.A."/>
            <person name="Sperisen C."/>
            <person name="Tritt A."/>
            <person name="Tisserant E."/>
            <person name="Crous P.W."/>
            <person name="Henrissat B."/>
            <person name="Nehls U."/>
            <person name="Egli S."/>
            <person name="Spatafora J.W."/>
            <person name="Grigoriev I.V."/>
            <person name="Martin F.M."/>
        </authorList>
    </citation>
    <scope>NUCLEOTIDE SEQUENCE [LARGE SCALE GENOMIC DNA]</scope>
    <source>
        <strain evidence="2 3">CBS 459.81</strain>
    </source>
</reference>
<feature type="region of interest" description="Disordered" evidence="1">
    <location>
        <begin position="53"/>
        <end position="79"/>
    </location>
</feature>
<feature type="compositionally biased region" description="Polar residues" evidence="1">
    <location>
        <begin position="253"/>
        <end position="268"/>
    </location>
</feature>
<dbReference type="SUPFAM" id="SSF50978">
    <property type="entry name" value="WD40 repeat-like"/>
    <property type="match status" value="1"/>
</dbReference>
<feature type="compositionally biased region" description="Low complexity" evidence="1">
    <location>
        <begin position="454"/>
        <end position="464"/>
    </location>
</feature>
<sequence length="673" mass="73807">MKPLVSSKGKATQLSYELPHRIHEAKIYPVKAPNGSTIILYGHEHGVRILWRDGRPPTKNARTREQPTPPPVNGTGNESIMIIDSDDEEPRSRKIIHYLPDEAEFESEEEELDPEQPFPSFIQQIDLPLNTEALHIAIPQIPPITSIRPAESMPPVFNKKIVFAVACVDFSVRIITLPLNPPSAVTKTKPLEKHRTRWGEEIIEIKGQAGHQSIPNGVAMTWTSKIPVTSDDESEDGMPDDDDDEPTPRRNRSSLTKGSRSRSGNRNDINGWDLLVASHSAELSGLLRVWRFPIENDRFKNSIYAPNPILPLRTQYLTSPTSHIAFSPAHHPKRRHSQLLVVDPKGIVRIYDPFASPRTRPRSGRIDESTSETGAWLSSFSTSFEAPKHYATSVPALAHRKRILDASWASDGRSIIALLTDGEWGIWDVDQSGPNPPTNPTSFAIRGFIGTATSSNNSSASSGSKPRGSRSTLAPMTPNTRRTKEESLFHGSASGQSNVPRGGISIATLHSISGGAPEDSVILWYGQESYRIPNLGQFWARSASGSGGSLYGPGLSRIQGLNLHGEALNSIEQFGTTTAAARMAVPRDLLVVAEHSLIVLTTTTVQLGRDLSDSLLFGREREEEEQTRRADQTLLASGELDIGGMDRLLDSMEATQGGTIGFGNPRKVLFDTS</sequence>
<feature type="region of interest" description="Disordered" evidence="1">
    <location>
        <begin position="228"/>
        <end position="269"/>
    </location>
</feature>
<dbReference type="Proteomes" id="UP000250266">
    <property type="component" value="Unassembled WGS sequence"/>
</dbReference>
<keyword evidence="3" id="KW-1185">Reference proteome</keyword>
<dbReference type="PROSITE" id="PS00678">
    <property type="entry name" value="WD_REPEATS_1"/>
    <property type="match status" value="1"/>
</dbReference>